<name>A0ACD4PHE7_9BACT</name>
<proteinExistence type="predicted"/>
<dbReference type="EMBL" id="CP114370">
    <property type="protein sequence ID" value="WBP84091.1"/>
    <property type="molecule type" value="Genomic_DNA"/>
</dbReference>
<dbReference type="Proteomes" id="UP001213039">
    <property type="component" value="Chromosome"/>
</dbReference>
<protein>
    <submittedName>
        <fullName evidence="1">Uncharacterized protein</fullName>
    </submittedName>
</protein>
<organism evidence="1 2">
    <name type="scientific">Mycoplasmopsis edwardii</name>
    <dbReference type="NCBI Taxonomy" id="53558"/>
    <lineage>
        <taxon>Bacteria</taxon>
        <taxon>Bacillati</taxon>
        <taxon>Mycoplasmatota</taxon>
        <taxon>Mycoplasmoidales</taxon>
        <taxon>Metamycoplasmataceae</taxon>
        <taxon>Mycoplasmopsis</taxon>
    </lineage>
</organism>
<evidence type="ECO:0000313" key="1">
    <source>
        <dbReference type="EMBL" id="WBP84091.1"/>
    </source>
</evidence>
<sequence>MIDKAYDIFKYENNINLGPAMHTSNAGIHAGSLAAIYQMIVGGLDWHNNRLHIESILLKRWDKLTYRFKYQNGYFEVVVKKDKFTKNFYQQKSIKVQFYQVYWIY</sequence>
<reference evidence="1" key="1">
    <citation type="submission" date="2022-12" db="EMBL/GenBank/DDBJ databases">
        <authorList>
            <consortium name="Asia Pacific Centre for Animal Health"/>
            <person name="Klose S.M."/>
            <person name="Legione A.R."/>
            <person name="Monotti I."/>
            <person name="Bushell R."/>
            <person name="Marenda M.S."/>
            <person name="Sugiyama T."/>
            <person name="Browning G.F."/>
            <person name="Vaz P.K."/>
        </authorList>
    </citation>
    <scope>NUCLEOTIDE SEQUENCE</scope>
    <source>
        <strain evidence="1">Felid995</strain>
    </source>
</reference>
<evidence type="ECO:0000313" key="2">
    <source>
        <dbReference type="Proteomes" id="UP001213039"/>
    </source>
</evidence>
<keyword evidence="2" id="KW-1185">Reference proteome</keyword>
<gene>
    <name evidence="1" type="ORF">Me_995_000037</name>
</gene>
<accession>A0ACD4PHE7</accession>